<keyword evidence="3" id="KW-0963">Cytoplasm</keyword>
<dbReference type="PANTHER" id="PTHR20842:SF0">
    <property type="entry name" value="ALPHA-ASPARTYL DIPEPTIDASE"/>
    <property type="match status" value="1"/>
</dbReference>
<dbReference type="InterPro" id="IPR029062">
    <property type="entry name" value="Class_I_gatase-like"/>
</dbReference>
<dbReference type="KEGG" id="fax:FUAX_25760"/>
<dbReference type="Proteomes" id="UP001348817">
    <property type="component" value="Chromosome"/>
</dbReference>
<keyword evidence="12" id="KW-1185">Reference proteome</keyword>
<evidence type="ECO:0000256" key="9">
    <source>
        <dbReference type="ARBA" id="ARBA00066675"/>
    </source>
</evidence>
<dbReference type="EC" id="3.4.13.21" evidence="9"/>
<dbReference type="GO" id="GO:0005737">
    <property type="term" value="C:cytoplasm"/>
    <property type="evidence" value="ECO:0007669"/>
    <property type="project" value="UniProtKB-SubCell"/>
</dbReference>
<evidence type="ECO:0000256" key="4">
    <source>
        <dbReference type="ARBA" id="ARBA00022670"/>
    </source>
</evidence>
<evidence type="ECO:0000313" key="11">
    <source>
        <dbReference type="EMBL" id="BDD10144.1"/>
    </source>
</evidence>
<dbReference type="GO" id="GO:0006508">
    <property type="term" value="P:proteolysis"/>
    <property type="evidence" value="ECO:0007669"/>
    <property type="project" value="UniProtKB-KW"/>
</dbReference>
<dbReference type="CDD" id="cd03146">
    <property type="entry name" value="GAT1_Peptidase_E"/>
    <property type="match status" value="1"/>
</dbReference>
<keyword evidence="7" id="KW-0224">Dipeptidase</keyword>
<evidence type="ECO:0000256" key="10">
    <source>
        <dbReference type="ARBA" id="ARBA00075877"/>
    </source>
</evidence>
<dbReference type="InterPro" id="IPR005320">
    <property type="entry name" value="Peptidase_S51"/>
</dbReference>
<dbReference type="Gene3D" id="3.40.50.880">
    <property type="match status" value="1"/>
</dbReference>
<dbReference type="Pfam" id="PF03575">
    <property type="entry name" value="Peptidase_S51"/>
    <property type="match status" value="1"/>
</dbReference>
<dbReference type="EMBL" id="AP025314">
    <property type="protein sequence ID" value="BDD10144.1"/>
    <property type="molecule type" value="Genomic_DNA"/>
</dbReference>
<name>A0AAU9D6J2_9BACT</name>
<evidence type="ECO:0000256" key="6">
    <source>
        <dbReference type="ARBA" id="ARBA00022825"/>
    </source>
</evidence>
<accession>A0AAU9D6J2</accession>
<proteinExistence type="inferred from homology"/>
<comment type="similarity">
    <text evidence="2">Belongs to the peptidase S51 family.</text>
</comment>
<evidence type="ECO:0000256" key="5">
    <source>
        <dbReference type="ARBA" id="ARBA00022801"/>
    </source>
</evidence>
<evidence type="ECO:0000256" key="2">
    <source>
        <dbReference type="ARBA" id="ARBA00006534"/>
    </source>
</evidence>
<comment type="catalytic activity">
    <reaction evidence="8">
        <text>Dipeptidase E catalyzes the hydrolysis of dipeptides Asp-|-Xaa. It does not act on peptides with N-terminal Glu, Asn or Gln, nor does it cleave isoaspartyl peptides.</text>
        <dbReference type="EC" id="3.4.13.21"/>
    </reaction>
</comment>
<dbReference type="SUPFAM" id="SSF52317">
    <property type="entry name" value="Class I glutamine amidotransferase-like"/>
    <property type="match status" value="1"/>
</dbReference>
<protein>
    <recommendedName>
        <fullName evidence="9">dipeptidase E</fullName>
        <ecNumber evidence="9">3.4.13.21</ecNumber>
    </recommendedName>
    <alternativeName>
        <fullName evidence="10">Asp-specific dipeptidase</fullName>
    </alternativeName>
</protein>
<dbReference type="GO" id="GO:0016805">
    <property type="term" value="F:dipeptidase activity"/>
    <property type="evidence" value="ECO:0007669"/>
    <property type="project" value="UniProtKB-KW"/>
</dbReference>
<dbReference type="NCBIfam" id="NF003642">
    <property type="entry name" value="PRK05282.1"/>
    <property type="match status" value="1"/>
</dbReference>
<sequence>MKKLLLLSNSTNPGEDYLDWPKDYLADFMSGEFKNIVFVPYAGITISYDEYTERLNGALGKIGLKATGIHEATDPVKAIQNADAIFVGGGNTFELLSQLYKNKLVEPIREKLNSGTPYVGWSAGSNMACPTVKTTNDMPITFPPSFDALSLIPFQINPHYTEATLPNHGGETRKMRLAEYLEINQDSTVVCLPEGTLLHVEGETMVYKGKKEGKVLTYGNEERILLDQDIV</sequence>
<gene>
    <name evidence="11" type="primary">pepE</name>
    <name evidence="11" type="ORF">FUAX_25760</name>
</gene>
<evidence type="ECO:0000256" key="3">
    <source>
        <dbReference type="ARBA" id="ARBA00022490"/>
    </source>
</evidence>
<keyword evidence="6" id="KW-0720">Serine protease</keyword>
<evidence type="ECO:0000256" key="1">
    <source>
        <dbReference type="ARBA" id="ARBA00004496"/>
    </source>
</evidence>
<evidence type="ECO:0000256" key="7">
    <source>
        <dbReference type="ARBA" id="ARBA00022997"/>
    </source>
</evidence>
<reference evidence="11 12" key="1">
    <citation type="submission" date="2021-12" db="EMBL/GenBank/DDBJ databases">
        <title>Genome sequencing of bacteria with rrn-lacking chromosome and rrn-plasmid.</title>
        <authorList>
            <person name="Anda M."/>
            <person name="Iwasaki W."/>
        </authorList>
    </citation>
    <scope>NUCLEOTIDE SEQUENCE [LARGE SCALE GENOMIC DNA]</scope>
    <source>
        <strain evidence="11 12">DSM 100852</strain>
    </source>
</reference>
<evidence type="ECO:0000313" key="12">
    <source>
        <dbReference type="Proteomes" id="UP001348817"/>
    </source>
</evidence>
<dbReference type="AlphaFoldDB" id="A0AAU9D6J2"/>
<dbReference type="PANTHER" id="PTHR20842">
    <property type="entry name" value="PROTEASE S51 ALPHA-ASPARTYL DIPEPTIDASE"/>
    <property type="match status" value="1"/>
</dbReference>
<dbReference type="GO" id="GO:0008236">
    <property type="term" value="F:serine-type peptidase activity"/>
    <property type="evidence" value="ECO:0007669"/>
    <property type="project" value="UniProtKB-KW"/>
</dbReference>
<keyword evidence="4" id="KW-0645">Protease</keyword>
<dbReference type="FunFam" id="3.40.50.880:FF:000007">
    <property type="entry name" value="Peptidase E"/>
    <property type="match status" value="1"/>
</dbReference>
<evidence type="ECO:0000256" key="8">
    <source>
        <dbReference type="ARBA" id="ARBA00050239"/>
    </source>
</evidence>
<dbReference type="RefSeq" id="WP_338391718.1">
    <property type="nucleotide sequence ID" value="NZ_AP025314.1"/>
</dbReference>
<comment type="subcellular location">
    <subcellularLocation>
        <location evidence="1">Cytoplasm</location>
    </subcellularLocation>
</comment>
<keyword evidence="5" id="KW-0378">Hydrolase</keyword>
<organism evidence="11 12">
    <name type="scientific">Fulvitalea axinellae</name>
    <dbReference type="NCBI Taxonomy" id="1182444"/>
    <lineage>
        <taxon>Bacteria</taxon>
        <taxon>Pseudomonadati</taxon>
        <taxon>Bacteroidota</taxon>
        <taxon>Cytophagia</taxon>
        <taxon>Cytophagales</taxon>
        <taxon>Persicobacteraceae</taxon>
        <taxon>Fulvitalea</taxon>
    </lineage>
</organism>